<reference evidence="4" key="2">
    <citation type="submission" date="2020-12" db="EMBL/GenBank/DDBJ databases">
        <authorList>
            <person name="Kanost M."/>
        </authorList>
    </citation>
    <scope>NUCLEOTIDE SEQUENCE</scope>
</reference>
<keyword evidence="1" id="KW-0694">RNA-binding</keyword>
<dbReference type="GO" id="GO:1990904">
    <property type="term" value="C:ribonucleoprotein complex"/>
    <property type="evidence" value="ECO:0007669"/>
    <property type="project" value="TreeGrafter"/>
</dbReference>
<dbReference type="SMART" id="SM00360">
    <property type="entry name" value="RRM"/>
    <property type="match status" value="1"/>
</dbReference>
<sequence length="131" mass="14524">MSPDGVLCAAESSRRYSDAQQLFLGNLPHGASEEELRALFGRFGAVAELRVHRPPATVGAHKHPNYGFITYESSQAAHDCLNAAPLYFPPDSADGVKLNVEEKKTRGREAPRRRPLSSHRAAFQPRPAYRR</sequence>
<dbReference type="PROSITE" id="PS50102">
    <property type="entry name" value="RRM"/>
    <property type="match status" value="1"/>
</dbReference>
<dbReference type="InterPro" id="IPR000504">
    <property type="entry name" value="RRM_dom"/>
</dbReference>
<reference evidence="4" key="1">
    <citation type="journal article" date="2016" name="Insect Biochem. Mol. Biol.">
        <title>Multifaceted biological insights from a draft genome sequence of the tobacco hornworm moth, Manduca sexta.</title>
        <authorList>
            <person name="Kanost M.R."/>
            <person name="Arrese E.L."/>
            <person name="Cao X."/>
            <person name="Chen Y.R."/>
            <person name="Chellapilla S."/>
            <person name="Goldsmith M.R."/>
            <person name="Grosse-Wilde E."/>
            <person name="Heckel D.G."/>
            <person name="Herndon N."/>
            <person name="Jiang H."/>
            <person name="Papanicolaou A."/>
            <person name="Qu J."/>
            <person name="Soulages J.L."/>
            <person name="Vogel H."/>
            <person name="Walters J."/>
            <person name="Waterhouse R.M."/>
            <person name="Ahn S.J."/>
            <person name="Almeida F.C."/>
            <person name="An C."/>
            <person name="Aqrawi P."/>
            <person name="Bretschneider A."/>
            <person name="Bryant W.B."/>
            <person name="Bucks S."/>
            <person name="Chao H."/>
            <person name="Chevignon G."/>
            <person name="Christen J.M."/>
            <person name="Clarke D.F."/>
            <person name="Dittmer N.T."/>
            <person name="Ferguson L.C.F."/>
            <person name="Garavelou S."/>
            <person name="Gordon K.H.J."/>
            <person name="Gunaratna R.T."/>
            <person name="Han Y."/>
            <person name="Hauser F."/>
            <person name="He Y."/>
            <person name="Heidel-Fischer H."/>
            <person name="Hirsh A."/>
            <person name="Hu Y."/>
            <person name="Jiang H."/>
            <person name="Kalra D."/>
            <person name="Klinner C."/>
            <person name="Konig C."/>
            <person name="Kovar C."/>
            <person name="Kroll A.R."/>
            <person name="Kuwar S.S."/>
            <person name="Lee S.L."/>
            <person name="Lehman R."/>
            <person name="Li K."/>
            <person name="Li Z."/>
            <person name="Liang H."/>
            <person name="Lovelace S."/>
            <person name="Lu Z."/>
            <person name="Mansfield J.H."/>
            <person name="McCulloch K.J."/>
            <person name="Mathew T."/>
            <person name="Morton B."/>
            <person name="Muzny D.M."/>
            <person name="Neunemann D."/>
            <person name="Ongeri F."/>
            <person name="Pauchet Y."/>
            <person name="Pu L.L."/>
            <person name="Pyrousis I."/>
            <person name="Rao X.J."/>
            <person name="Redding A."/>
            <person name="Roesel C."/>
            <person name="Sanchez-Gracia A."/>
            <person name="Schaack S."/>
            <person name="Shukla A."/>
            <person name="Tetreau G."/>
            <person name="Wang Y."/>
            <person name="Xiong G.H."/>
            <person name="Traut W."/>
            <person name="Walsh T.K."/>
            <person name="Worley K.C."/>
            <person name="Wu D."/>
            <person name="Wu W."/>
            <person name="Wu Y.Q."/>
            <person name="Zhang X."/>
            <person name="Zou Z."/>
            <person name="Zucker H."/>
            <person name="Briscoe A.D."/>
            <person name="Burmester T."/>
            <person name="Clem R.J."/>
            <person name="Feyereisen R."/>
            <person name="Grimmelikhuijzen C.J.P."/>
            <person name="Hamodrakas S.J."/>
            <person name="Hansson B.S."/>
            <person name="Huguet E."/>
            <person name="Jermiin L.S."/>
            <person name="Lan Q."/>
            <person name="Lehman H.K."/>
            <person name="Lorenzen M."/>
            <person name="Merzendorfer H."/>
            <person name="Michalopoulos I."/>
            <person name="Morton D.B."/>
            <person name="Muthukrishnan S."/>
            <person name="Oakeshott J.G."/>
            <person name="Palmer W."/>
            <person name="Park Y."/>
            <person name="Passarelli A.L."/>
            <person name="Rozas J."/>
            <person name="Schwartz L.M."/>
            <person name="Smith W."/>
            <person name="Southgate A."/>
            <person name="Vilcinskas A."/>
            <person name="Vogt R."/>
            <person name="Wang P."/>
            <person name="Werren J."/>
            <person name="Yu X.Q."/>
            <person name="Zhou J.J."/>
            <person name="Brown S.J."/>
            <person name="Scherer S.E."/>
            <person name="Richards S."/>
            <person name="Blissard G.W."/>
        </authorList>
    </citation>
    <scope>NUCLEOTIDE SEQUENCE</scope>
</reference>
<dbReference type="Proteomes" id="UP000791440">
    <property type="component" value="Unassembled WGS sequence"/>
</dbReference>
<dbReference type="AlphaFoldDB" id="A0A921Z0K8"/>
<name>A0A921Z0K8_MANSE</name>
<feature type="region of interest" description="Disordered" evidence="2">
    <location>
        <begin position="100"/>
        <end position="131"/>
    </location>
</feature>
<feature type="domain" description="RRM" evidence="3">
    <location>
        <begin position="20"/>
        <end position="105"/>
    </location>
</feature>
<accession>A0A921Z0K8</accession>
<dbReference type="PANTHER" id="PTHR10693">
    <property type="entry name" value="RAS GTPASE-ACTIVATING PROTEIN-BINDING PROTEIN"/>
    <property type="match status" value="1"/>
</dbReference>
<evidence type="ECO:0000313" key="4">
    <source>
        <dbReference type="EMBL" id="KAG6448179.1"/>
    </source>
</evidence>
<evidence type="ECO:0000256" key="1">
    <source>
        <dbReference type="PROSITE-ProRule" id="PRU00176"/>
    </source>
</evidence>
<protein>
    <recommendedName>
        <fullName evidence="3">RRM domain-containing protein</fullName>
    </recommendedName>
</protein>
<proteinExistence type="predicted"/>
<organism evidence="4 5">
    <name type="scientific">Manduca sexta</name>
    <name type="common">Tobacco hawkmoth</name>
    <name type="synonym">Tobacco hornworm</name>
    <dbReference type="NCBI Taxonomy" id="7130"/>
    <lineage>
        <taxon>Eukaryota</taxon>
        <taxon>Metazoa</taxon>
        <taxon>Ecdysozoa</taxon>
        <taxon>Arthropoda</taxon>
        <taxon>Hexapoda</taxon>
        <taxon>Insecta</taxon>
        <taxon>Pterygota</taxon>
        <taxon>Neoptera</taxon>
        <taxon>Endopterygota</taxon>
        <taxon>Lepidoptera</taxon>
        <taxon>Glossata</taxon>
        <taxon>Ditrysia</taxon>
        <taxon>Bombycoidea</taxon>
        <taxon>Sphingidae</taxon>
        <taxon>Sphinginae</taxon>
        <taxon>Sphingini</taxon>
        <taxon>Manduca</taxon>
    </lineage>
</organism>
<dbReference type="EMBL" id="JH668354">
    <property type="protein sequence ID" value="KAG6448179.1"/>
    <property type="molecule type" value="Genomic_DNA"/>
</dbReference>
<dbReference type="GO" id="GO:0005829">
    <property type="term" value="C:cytosol"/>
    <property type="evidence" value="ECO:0007669"/>
    <property type="project" value="TreeGrafter"/>
</dbReference>
<dbReference type="Pfam" id="PF00076">
    <property type="entry name" value="RRM_1"/>
    <property type="match status" value="1"/>
</dbReference>
<keyword evidence="5" id="KW-1185">Reference proteome</keyword>
<feature type="compositionally biased region" description="Basic and acidic residues" evidence="2">
    <location>
        <begin position="100"/>
        <end position="112"/>
    </location>
</feature>
<evidence type="ECO:0000256" key="2">
    <source>
        <dbReference type="SAM" id="MobiDB-lite"/>
    </source>
</evidence>
<dbReference type="InterPro" id="IPR039539">
    <property type="entry name" value="Ras_GTPase_bind_prot"/>
</dbReference>
<evidence type="ECO:0000259" key="3">
    <source>
        <dbReference type="PROSITE" id="PS50102"/>
    </source>
</evidence>
<dbReference type="GO" id="GO:0003729">
    <property type="term" value="F:mRNA binding"/>
    <property type="evidence" value="ECO:0007669"/>
    <property type="project" value="TreeGrafter"/>
</dbReference>
<gene>
    <name evidence="4" type="ORF">O3G_MSEX005384</name>
</gene>
<evidence type="ECO:0000313" key="5">
    <source>
        <dbReference type="Proteomes" id="UP000791440"/>
    </source>
</evidence>
<comment type="caution">
    <text evidence="4">The sequence shown here is derived from an EMBL/GenBank/DDBJ whole genome shotgun (WGS) entry which is preliminary data.</text>
</comment>
<dbReference type="PANTHER" id="PTHR10693:SF20">
    <property type="entry name" value="AT27578P"/>
    <property type="match status" value="1"/>
</dbReference>